<accession>A0A1G6TXD3</accession>
<protein>
    <recommendedName>
        <fullName evidence="3">Short chain dehydrogenase</fullName>
    </recommendedName>
</protein>
<name>A0A1G6TXD3_9BACI</name>
<reference evidence="2" key="1">
    <citation type="submission" date="2016-10" db="EMBL/GenBank/DDBJ databases">
        <authorList>
            <person name="Varghese N."/>
            <person name="Submissions S."/>
        </authorList>
    </citation>
    <scope>NUCLEOTIDE SEQUENCE [LARGE SCALE GENOMIC DNA]</scope>
    <source>
        <strain evidence="2">DSM 21620</strain>
    </source>
</reference>
<dbReference type="STRING" id="361279.SAMN05421663_10995"/>
<dbReference type="RefSeq" id="WP_093728090.1">
    <property type="nucleotide sequence ID" value="NZ_FMZB01000009.1"/>
</dbReference>
<evidence type="ECO:0000313" key="1">
    <source>
        <dbReference type="EMBL" id="SDD33832.1"/>
    </source>
</evidence>
<dbReference type="InterPro" id="IPR036291">
    <property type="entry name" value="NAD(P)-bd_dom_sf"/>
</dbReference>
<organism evidence="1 2">
    <name type="scientific">Terribacillus halophilus</name>
    <dbReference type="NCBI Taxonomy" id="361279"/>
    <lineage>
        <taxon>Bacteria</taxon>
        <taxon>Bacillati</taxon>
        <taxon>Bacillota</taxon>
        <taxon>Bacilli</taxon>
        <taxon>Bacillales</taxon>
        <taxon>Bacillaceae</taxon>
        <taxon>Terribacillus</taxon>
    </lineage>
</organism>
<keyword evidence="2" id="KW-1185">Reference proteome</keyword>
<sequence length="178" mass="20154">MTHYLVIGGTGMLQAAVLNWIEEGHEVTVVARTKESLLRLSKRAEQPDRLHTIQADYLQLPSFQNQLKHLSAPDIIISWIHSSGNDAVQAMCDLYGTLQKPISFFHIKGSSAQDPRHNYIPKFAENIDYHEVILGFRITEGFSRWLTNQEIADGISQAVKHPQPRCIVGTVWPWSARP</sequence>
<evidence type="ECO:0000313" key="2">
    <source>
        <dbReference type="Proteomes" id="UP000198666"/>
    </source>
</evidence>
<proteinExistence type="predicted"/>
<dbReference type="OrthoDB" id="7922774at2"/>
<evidence type="ECO:0008006" key="3">
    <source>
        <dbReference type="Google" id="ProtNLM"/>
    </source>
</evidence>
<dbReference type="AlphaFoldDB" id="A0A1G6TXD3"/>
<gene>
    <name evidence="1" type="ORF">SAMN05421663_10995</name>
</gene>
<dbReference type="EMBL" id="FMZB01000009">
    <property type="protein sequence ID" value="SDD33832.1"/>
    <property type="molecule type" value="Genomic_DNA"/>
</dbReference>
<dbReference type="Proteomes" id="UP000198666">
    <property type="component" value="Unassembled WGS sequence"/>
</dbReference>
<dbReference type="SUPFAM" id="SSF51735">
    <property type="entry name" value="NAD(P)-binding Rossmann-fold domains"/>
    <property type="match status" value="1"/>
</dbReference>
<dbReference type="Gene3D" id="3.40.50.720">
    <property type="entry name" value="NAD(P)-binding Rossmann-like Domain"/>
    <property type="match status" value="1"/>
</dbReference>